<dbReference type="PANTHER" id="PTHR12147">
    <property type="entry name" value="METALLOPEPTIDASE M28 FAMILY MEMBER"/>
    <property type="match status" value="1"/>
</dbReference>
<evidence type="ECO:0000256" key="5">
    <source>
        <dbReference type="ARBA" id="ARBA00022554"/>
    </source>
</evidence>
<dbReference type="Pfam" id="PF22250">
    <property type="entry name" value="PFF1_C"/>
    <property type="match status" value="1"/>
</dbReference>
<keyword evidence="22" id="KW-1185">Reference proteome</keyword>
<feature type="compositionally biased region" description="Polar residues" evidence="16">
    <location>
        <begin position="571"/>
        <end position="586"/>
    </location>
</feature>
<sequence length="978" mass="108624">MARLSNPFAFTRWPVTIITTIVYLAVIVTLIVVHTGVPSLPTSPTPIHGINLTEAWLDLQLLTSSYHPYNSHHNDEVHDWLLQRIDSIVKENGASSYLAEDPSPAYVFEDNTANLTFSSGGIPPAPGVSVYFEGTNVVVYVPGTEDDKTKWWLEPSGKPSARNAVLVNAHYDSVSTGFGSTDDGVGVICILQLVRYYTTPGNQPKNGVVLLWNNGEEDFLNGASVFSQHPMSQIVSTFLNLEGAGAGGRAALFRSTDGAVTQAYSHSQYPFGSSTSADGFNRGLIRSQTDYVVFNGKLGYRGLDVAFIGPRARYHTDQDDSRHTGQNSLWHMLSAAVATTQALTSASLTTNLDPEHTPGSPALWFDIFGRIVVIFKAHTFFALSVTLLVAGPILLLLTLALLYRADKFYLFSGSRPYHMPNGDDEILLYGWRGFFRFPLILLVASAAPVALAYLQFKENPFIAHSSEWAVWSMMISSFVFVAWFLCRAADFGRPSSLTRAYGFSWMWVGWWTLLVVATVLEENLHLVGTYFVLIYAMTVLLATWLSYLELFSLPKKSTYCRSKVGEEYASSRSRSTSGVRHNTSVSGPEEGGYTVEPEEDEEPTERSSLLRSRGRSTFKGYHAESDEPSEAPKPQDETDDGCEEQEWSKPQWSSLWIVQMLAVVPINLIVIGQIGLLTTEGLHQTGQDGSSMFLVYIMIAVCAILLFSLLVPILHRFTWHIPMFLFFVLIGTMIYNLTAFPFSADNRLKLFFQQQVDLDKSNNTVFLAGVPPYVRYAISDLPSAAGQELDCVATGPSNNLEKCSWTGIPPNVANPTSTTTPPERQYRNWLNFNVTRVNASDSDNKARFVIYGKNTRACKITFDSPIAAFQVEGQAPRDQRFPPVPEGGSNEIRLWSRTWGRAWTVDVSWDNPSMDEDESNKPKNPNTTMKGKVVCLWSDANQNGVIPAFDEAMHYVPDWVAITKAADGLVEGYKRFKI</sequence>
<proteinExistence type="inferred from homology"/>
<comment type="similarity">
    <text evidence="4 15">Belongs to the peptidase M28 family.</text>
</comment>
<evidence type="ECO:0000256" key="6">
    <source>
        <dbReference type="ARBA" id="ARBA00022670"/>
    </source>
</evidence>
<dbReference type="OrthoDB" id="10257471at2759"/>
<evidence type="ECO:0000259" key="20">
    <source>
        <dbReference type="Pfam" id="PF22251"/>
    </source>
</evidence>
<feature type="transmembrane region" description="Helical" evidence="17">
    <location>
        <begin position="12"/>
        <end position="33"/>
    </location>
</feature>
<organism evidence="21 22">
    <name type="scientific">Rhinocladiella mackenziei CBS 650.93</name>
    <dbReference type="NCBI Taxonomy" id="1442369"/>
    <lineage>
        <taxon>Eukaryota</taxon>
        <taxon>Fungi</taxon>
        <taxon>Dikarya</taxon>
        <taxon>Ascomycota</taxon>
        <taxon>Pezizomycotina</taxon>
        <taxon>Eurotiomycetes</taxon>
        <taxon>Chaetothyriomycetidae</taxon>
        <taxon>Chaetothyriales</taxon>
        <taxon>Herpotrichiellaceae</taxon>
        <taxon>Rhinocladiella</taxon>
    </lineage>
</organism>
<evidence type="ECO:0000256" key="11">
    <source>
        <dbReference type="ARBA" id="ARBA00022989"/>
    </source>
</evidence>
<evidence type="ECO:0000256" key="12">
    <source>
        <dbReference type="ARBA" id="ARBA00023049"/>
    </source>
</evidence>
<keyword evidence="5" id="KW-0926">Vacuole</keyword>
<dbReference type="Proteomes" id="UP000053617">
    <property type="component" value="Unassembled WGS sequence"/>
</dbReference>
<dbReference type="PANTHER" id="PTHR12147:SF58">
    <property type="entry name" value="VACUOLAR MEMBRANE PROTEASE"/>
    <property type="match status" value="1"/>
</dbReference>
<accession>A0A0D2H2W9</accession>
<dbReference type="FunFam" id="3.40.630.10:FF:000057">
    <property type="entry name" value="Vacuolar membrane protease"/>
    <property type="match status" value="1"/>
</dbReference>
<evidence type="ECO:0000256" key="3">
    <source>
        <dbReference type="ARBA" id="ARBA00004128"/>
    </source>
</evidence>
<keyword evidence="13 17" id="KW-0472">Membrane</keyword>
<dbReference type="InterPro" id="IPR053975">
    <property type="entry name" value="PFF1_C"/>
</dbReference>
<dbReference type="InterPro" id="IPR007484">
    <property type="entry name" value="Peptidase_M28"/>
</dbReference>
<evidence type="ECO:0000256" key="17">
    <source>
        <dbReference type="SAM" id="Phobius"/>
    </source>
</evidence>
<keyword evidence="7 17" id="KW-0812">Transmembrane</keyword>
<dbReference type="Pfam" id="PF04389">
    <property type="entry name" value="Peptidase_M28"/>
    <property type="match status" value="1"/>
</dbReference>
<name>A0A0D2H2W9_9EURO</name>
<dbReference type="InterPro" id="IPR045175">
    <property type="entry name" value="M28_fam"/>
</dbReference>
<feature type="domain" description="Vacuolar membrane protease C-terminal" evidence="19">
    <location>
        <begin position="748"/>
        <end position="971"/>
    </location>
</feature>
<dbReference type="RefSeq" id="XP_013271919.1">
    <property type="nucleotide sequence ID" value="XM_013416465.1"/>
</dbReference>
<keyword evidence="8 15" id="KW-0479">Metal-binding</keyword>
<keyword evidence="9 15" id="KW-0378">Hydrolase</keyword>
<evidence type="ECO:0000256" key="16">
    <source>
        <dbReference type="SAM" id="MobiDB-lite"/>
    </source>
</evidence>
<keyword evidence="11 17" id="KW-1133">Transmembrane helix</keyword>
<comment type="cofactor">
    <cofactor evidence="1">
        <name>Zn(2+)</name>
        <dbReference type="ChEBI" id="CHEBI:29105"/>
    </cofactor>
</comment>
<feature type="transmembrane region" description="Helical" evidence="17">
    <location>
        <begin position="690"/>
        <end position="711"/>
    </location>
</feature>
<feature type="transmembrane region" description="Helical" evidence="17">
    <location>
        <begin position="526"/>
        <end position="547"/>
    </location>
</feature>
<feature type="region of interest" description="Disordered" evidence="16">
    <location>
        <begin position="571"/>
        <end position="644"/>
    </location>
</feature>
<dbReference type="SUPFAM" id="SSF53187">
    <property type="entry name" value="Zn-dependent exopeptidases"/>
    <property type="match status" value="1"/>
</dbReference>
<evidence type="ECO:0000256" key="1">
    <source>
        <dbReference type="ARBA" id="ARBA00001947"/>
    </source>
</evidence>
<comment type="function">
    <text evidence="2">May be involved in vacuolar sorting and osmoregulation.</text>
</comment>
<dbReference type="Pfam" id="PF22251">
    <property type="entry name" value="PFF1_TM"/>
    <property type="match status" value="1"/>
</dbReference>
<feature type="transmembrane region" description="Helical" evidence="17">
    <location>
        <begin position="380"/>
        <end position="403"/>
    </location>
</feature>
<comment type="subcellular location">
    <subcellularLocation>
        <location evidence="3">Vacuole membrane</location>
        <topology evidence="3">Multi-pass membrane protein</topology>
    </subcellularLocation>
</comment>
<dbReference type="GO" id="GO:0008235">
    <property type="term" value="F:metalloexopeptidase activity"/>
    <property type="evidence" value="ECO:0007669"/>
    <property type="project" value="InterPro"/>
</dbReference>
<evidence type="ECO:0000313" key="21">
    <source>
        <dbReference type="EMBL" id="KIX04783.1"/>
    </source>
</evidence>
<dbReference type="AlphaFoldDB" id="A0A0D2H2W9"/>
<dbReference type="EMBL" id="KN847478">
    <property type="protein sequence ID" value="KIX04783.1"/>
    <property type="molecule type" value="Genomic_DNA"/>
</dbReference>
<evidence type="ECO:0000256" key="9">
    <source>
        <dbReference type="ARBA" id="ARBA00022801"/>
    </source>
</evidence>
<dbReference type="GO" id="GO:0046872">
    <property type="term" value="F:metal ion binding"/>
    <property type="evidence" value="ECO:0007669"/>
    <property type="project" value="UniProtKB-KW"/>
</dbReference>
<dbReference type="InterPro" id="IPR048024">
    <property type="entry name" value="Fxna-like_M28_dom"/>
</dbReference>
<dbReference type="GeneID" id="25293725"/>
<evidence type="ECO:0000313" key="22">
    <source>
        <dbReference type="Proteomes" id="UP000053617"/>
    </source>
</evidence>
<evidence type="ECO:0000256" key="15">
    <source>
        <dbReference type="RuleBase" id="RU361240"/>
    </source>
</evidence>
<evidence type="ECO:0000256" key="13">
    <source>
        <dbReference type="ARBA" id="ARBA00023136"/>
    </source>
</evidence>
<feature type="domain" description="Vacuolar membrane protease transmembrane" evidence="20">
    <location>
        <begin position="435"/>
        <end position="721"/>
    </location>
</feature>
<evidence type="ECO:0000256" key="8">
    <source>
        <dbReference type="ARBA" id="ARBA00022723"/>
    </source>
</evidence>
<dbReference type="Gene3D" id="3.40.630.10">
    <property type="entry name" value="Zn peptidases"/>
    <property type="match status" value="1"/>
</dbReference>
<feature type="domain" description="Peptidase M28" evidence="18">
    <location>
        <begin position="159"/>
        <end position="338"/>
    </location>
</feature>
<keyword evidence="14" id="KW-0325">Glycoprotein</keyword>
<gene>
    <name evidence="21" type="ORF">Z518_05654</name>
</gene>
<evidence type="ECO:0000256" key="10">
    <source>
        <dbReference type="ARBA" id="ARBA00022833"/>
    </source>
</evidence>
<feature type="transmembrane region" description="Helical" evidence="17">
    <location>
        <begin position="437"/>
        <end position="456"/>
    </location>
</feature>
<protein>
    <recommendedName>
        <fullName evidence="15">Peptide hydrolase</fullName>
        <ecNumber evidence="15">3.4.-.-</ecNumber>
    </recommendedName>
</protein>
<feature type="transmembrane region" description="Helical" evidence="17">
    <location>
        <begin position="500"/>
        <end position="520"/>
    </location>
</feature>
<evidence type="ECO:0000256" key="14">
    <source>
        <dbReference type="ARBA" id="ARBA00023180"/>
    </source>
</evidence>
<evidence type="ECO:0000259" key="18">
    <source>
        <dbReference type="Pfam" id="PF04389"/>
    </source>
</evidence>
<dbReference type="InterPro" id="IPR053976">
    <property type="entry name" value="PFF1_TM"/>
</dbReference>
<evidence type="ECO:0000256" key="2">
    <source>
        <dbReference type="ARBA" id="ARBA00003273"/>
    </source>
</evidence>
<dbReference type="HOGENOM" id="CLU_006412_1_0_1"/>
<feature type="transmembrane region" description="Helical" evidence="17">
    <location>
        <begin position="723"/>
        <end position="744"/>
    </location>
</feature>
<dbReference type="GO" id="GO:0006508">
    <property type="term" value="P:proteolysis"/>
    <property type="evidence" value="ECO:0007669"/>
    <property type="project" value="UniProtKB-KW"/>
</dbReference>
<dbReference type="VEuPathDB" id="FungiDB:Z518_05654"/>
<reference evidence="21 22" key="1">
    <citation type="submission" date="2015-01" db="EMBL/GenBank/DDBJ databases">
        <title>The Genome Sequence of Rhinocladiella mackenzie CBS 650.93.</title>
        <authorList>
            <consortium name="The Broad Institute Genomics Platform"/>
            <person name="Cuomo C."/>
            <person name="de Hoog S."/>
            <person name="Gorbushina A."/>
            <person name="Stielow B."/>
            <person name="Teixiera M."/>
            <person name="Abouelleil A."/>
            <person name="Chapman S.B."/>
            <person name="Priest M."/>
            <person name="Young S.K."/>
            <person name="Wortman J."/>
            <person name="Nusbaum C."/>
            <person name="Birren B."/>
        </authorList>
    </citation>
    <scope>NUCLEOTIDE SEQUENCE [LARGE SCALE GENOMIC DNA]</scope>
    <source>
        <strain evidence="21 22">CBS 650.93</strain>
    </source>
</reference>
<feature type="transmembrane region" description="Helical" evidence="17">
    <location>
        <begin position="468"/>
        <end position="488"/>
    </location>
</feature>
<feature type="transmembrane region" description="Helical" evidence="17">
    <location>
        <begin position="655"/>
        <end position="678"/>
    </location>
</feature>
<keyword evidence="10 15" id="KW-0862">Zinc</keyword>
<dbReference type="EC" id="3.4.-.-" evidence="15"/>
<keyword evidence="6 15" id="KW-0645">Protease</keyword>
<dbReference type="GO" id="GO:0005774">
    <property type="term" value="C:vacuolar membrane"/>
    <property type="evidence" value="ECO:0007669"/>
    <property type="project" value="UniProtKB-SubCell"/>
</dbReference>
<evidence type="ECO:0000256" key="4">
    <source>
        <dbReference type="ARBA" id="ARBA00010918"/>
    </source>
</evidence>
<dbReference type="CDD" id="cd03875">
    <property type="entry name" value="M28_Fxna_like"/>
    <property type="match status" value="1"/>
</dbReference>
<dbReference type="STRING" id="1442369.A0A0D2H2W9"/>
<evidence type="ECO:0000259" key="19">
    <source>
        <dbReference type="Pfam" id="PF22250"/>
    </source>
</evidence>
<keyword evidence="12" id="KW-0482">Metalloprotease</keyword>
<evidence type="ECO:0000256" key="7">
    <source>
        <dbReference type="ARBA" id="ARBA00022692"/>
    </source>
</evidence>